<evidence type="ECO:0000256" key="2">
    <source>
        <dbReference type="ARBA" id="ARBA00005080"/>
    </source>
</evidence>
<dbReference type="Pfam" id="PF01227">
    <property type="entry name" value="GTP_cyclohydroI"/>
    <property type="match status" value="1"/>
</dbReference>
<name>A0A9X2RHD3_9PROT</name>
<dbReference type="GO" id="GO:0006730">
    <property type="term" value="P:one-carbon metabolic process"/>
    <property type="evidence" value="ECO:0007669"/>
    <property type="project" value="UniProtKB-UniRule"/>
</dbReference>
<sequence length="190" mass="21665">MAERPTREDAQAAVRTLLAYIGDDPDREGLIDTPKRFVKAYDDWFKGYKEDPEEVLSRTFEEVEGYDDLVLLKDIKLESHCEHHVAPILGKAHVAYLPEGRVVGLSKLARLVDIYAKRLQSQEILNEQIARTIEKVLKPRGVAVVIDATHQCISTRGTHKDEVSCVTRTFLGEFKTDPRLEDRFFRLIGS</sequence>
<dbReference type="NCBIfam" id="NF006826">
    <property type="entry name" value="PRK09347.1-3"/>
    <property type="match status" value="1"/>
</dbReference>
<comment type="similarity">
    <text evidence="3 8">Belongs to the GTP cyclohydrolase I family.</text>
</comment>
<evidence type="ECO:0000256" key="8">
    <source>
        <dbReference type="HAMAP-Rule" id="MF_00223"/>
    </source>
</evidence>
<dbReference type="FunFam" id="1.10.286.10:FF:000001">
    <property type="entry name" value="GTP cyclohydrolase 1"/>
    <property type="match status" value="1"/>
</dbReference>
<evidence type="ECO:0000256" key="1">
    <source>
        <dbReference type="ARBA" id="ARBA00001052"/>
    </source>
</evidence>
<evidence type="ECO:0000256" key="7">
    <source>
        <dbReference type="ARBA" id="ARBA00023134"/>
    </source>
</evidence>
<dbReference type="FunFam" id="3.30.1130.10:FF:000001">
    <property type="entry name" value="GTP cyclohydrolase 1"/>
    <property type="match status" value="1"/>
</dbReference>
<dbReference type="PROSITE" id="PS00859">
    <property type="entry name" value="GTP_CYCLOHYDROL_1_1"/>
    <property type="match status" value="1"/>
</dbReference>
<dbReference type="NCBIfam" id="NF006825">
    <property type="entry name" value="PRK09347.1-2"/>
    <property type="match status" value="1"/>
</dbReference>
<dbReference type="InterPro" id="IPR043133">
    <property type="entry name" value="GTP-CH-I_C/QueF"/>
</dbReference>
<dbReference type="RefSeq" id="WP_256618604.1">
    <property type="nucleotide sequence ID" value="NZ_JANIBC010000002.1"/>
</dbReference>
<keyword evidence="11" id="KW-1185">Reference proteome</keyword>
<evidence type="ECO:0000313" key="11">
    <source>
        <dbReference type="Proteomes" id="UP001142610"/>
    </source>
</evidence>
<feature type="binding site" evidence="8">
    <location>
        <position position="81"/>
    </location>
    <ligand>
        <name>Zn(2+)</name>
        <dbReference type="ChEBI" id="CHEBI:29105"/>
    </ligand>
</feature>
<evidence type="ECO:0000256" key="5">
    <source>
        <dbReference type="ARBA" id="ARBA00022563"/>
    </source>
</evidence>
<feature type="binding site" evidence="8">
    <location>
        <position position="84"/>
    </location>
    <ligand>
        <name>Zn(2+)</name>
        <dbReference type="ChEBI" id="CHEBI:29105"/>
    </ligand>
</feature>
<comment type="caution">
    <text evidence="10">The sequence shown here is derived from an EMBL/GenBank/DDBJ whole genome shotgun (WGS) entry which is preliminary data.</text>
</comment>
<dbReference type="InterPro" id="IPR001474">
    <property type="entry name" value="GTP_CycHdrlase_I"/>
</dbReference>
<evidence type="ECO:0000259" key="9">
    <source>
        <dbReference type="Pfam" id="PF01227"/>
    </source>
</evidence>
<dbReference type="Proteomes" id="UP001142610">
    <property type="component" value="Unassembled WGS sequence"/>
</dbReference>
<dbReference type="GO" id="GO:0006729">
    <property type="term" value="P:tetrahydrobiopterin biosynthetic process"/>
    <property type="evidence" value="ECO:0007669"/>
    <property type="project" value="TreeGrafter"/>
</dbReference>
<keyword evidence="8" id="KW-0479">Metal-binding</keyword>
<comment type="catalytic activity">
    <reaction evidence="1 8">
        <text>GTP + H2O = 7,8-dihydroneopterin 3'-triphosphate + formate + H(+)</text>
        <dbReference type="Rhea" id="RHEA:17473"/>
        <dbReference type="ChEBI" id="CHEBI:15377"/>
        <dbReference type="ChEBI" id="CHEBI:15378"/>
        <dbReference type="ChEBI" id="CHEBI:15740"/>
        <dbReference type="ChEBI" id="CHEBI:37565"/>
        <dbReference type="ChEBI" id="CHEBI:58462"/>
        <dbReference type="EC" id="3.5.4.16"/>
    </reaction>
</comment>
<evidence type="ECO:0000256" key="3">
    <source>
        <dbReference type="ARBA" id="ARBA00008085"/>
    </source>
</evidence>
<dbReference type="GO" id="GO:0005737">
    <property type="term" value="C:cytoplasm"/>
    <property type="evidence" value="ECO:0007669"/>
    <property type="project" value="TreeGrafter"/>
</dbReference>
<comment type="subunit">
    <text evidence="8">Homopolymer.</text>
</comment>
<feature type="domain" description="GTP cyclohydrolase I" evidence="9">
    <location>
        <begin position="11"/>
        <end position="188"/>
    </location>
</feature>
<dbReference type="Gene3D" id="3.30.1130.10">
    <property type="match status" value="1"/>
</dbReference>
<dbReference type="NCBIfam" id="TIGR00063">
    <property type="entry name" value="folE"/>
    <property type="match status" value="1"/>
</dbReference>
<reference evidence="10" key="1">
    <citation type="submission" date="2022-07" db="EMBL/GenBank/DDBJ databases">
        <title>Parvularcula maris sp. nov., an algicidal bacterium isolated from seawater.</title>
        <authorList>
            <person name="Li F."/>
        </authorList>
    </citation>
    <scope>NUCLEOTIDE SEQUENCE</scope>
    <source>
        <strain evidence="10">BGMRC 0090</strain>
    </source>
</reference>
<dbReference type="InterPro" id="IPR043134">
    <property type="entry name" value="GTP-CH-I_N"/>
</dbReference>
<evidence type="ECO:0000256" key="6">
    <source>
        <dbReference type="ARBA" id="ARBA00022801"/>
    </source>
</evidence>
<gene>
    <name evidence="8 10" type="primary">folE</name>
    <name evidence="10" type="ORF">NOG11_05070</name>
</gene>
<dbReference type="GO" id="GO:0046654">
    <property type="term" value="P:tetrahydrofolate biosynthetic process"/>
    <property type="evidence" value="ECO:0007669"/>
    <property type="project" value="UniProtKB-UniRule"/>
</dbReference>
<dbReference type="PANTHER" id="PTHR11109">
    <property type="entry name" value="GTP CYCLOHYDROLASE I"/>
    <property type="match status" value="1"/>
</dbReference>
<keyword evidence="8" id="KW-0547">Nucleotide-binding</keyword>
<dbReference type="InterPro" id="IPR018234">
    <property type="entry name" value="GTP_CycHdrlase_I_CS"/>
</dbReference>
<dbReference type="PANTHER" id="PTHR11109:SF7">
    <property type="entry name" value="GTP CYCLOHYDROLASE 1"/>
    <property type="match status" value="1"/>
</dbReference>
<dbReference type="EMBL" id="JANIBC010000002">
    <property type="protein sequence ID" value="MCQ8184754.1"/>
    <property type="molecule type" value="Genomic_DNA"/>
</dbReference>
<comment type="subunit">
    <text evidence="4">Toroid-shaped homodecamer, composed of two pentamers of five dimers.</text>
</comment>
<dbReference type="Gene3D" id="1.10.286.10">
    <property type="match status" value="1"/>
</dbReference>
<dbReference type="GO" id="GO:0005525">
    <property type="term" value="F:GTP binding"/>
    <property type="evidence" value="ECO:0007669"/>
    <property type="project" value="UniProtKB-KW"/>
</dbReference>
<dbReference type="GO" id="GO:0008270">
    <property type="term" value="F:zinc ion binding"/>
    <property type="evidence" value="ECO:0007669"/>
    <property type="project" value="UniProtKB-UniRule"/>
</dbReference>
<accession>A0A9X2RHD3</accession>
<feature type="binding site" evidence="8">
    <location>
        <position position="152"/>
    </location>
    <ligand>
        <name>Zn(2+)</name>
        <dbReference type="ChEBI" id="CHEBI:29105"/>
    </ligand>
</feature>
<dbReference type="SUPFAM" id="SSF55620">
    <property type="entry name" value="Tetrahydrobiopterin biosynthesis enzymes-like"/>
    <property type="match status" value="1"/>
</dbReference>
<dbReference type="AlphaFoldDB" id="A0A9X2RHD3"/>
<evidence type="ECO:0000313" key="10">
    <source>
        <dbReference type="EMBL" id="MCQ8184754.1"/>
    </source>
</evidence>
<organism evidence="10 11">
    <name type="scientific">Parvularcula maris</name>
    <dbReference type="NCBI Taxonomy" id="2965077"/>
    <lineage>
        <taxon>Bacteria</taxon>
        <taxon>Pseudomonadati</taxon>
        <taxon>Pseudomonadota</taxon>
        <taxon>Alphaproteobacteria</taxon>
        <taxon>Parvularculales</taxon>
        <taxon>Parvularculaceae</taxon>
        <taxon>Parvularcula</taxon>
    </lineage>
</organism>
<keyword evidence="5 8" id="KW-0554">One-carbon metabolism</keyword>
<dbReference type="InterPro" id="IPR020602">
    <property type="entry name" value="GTP_CycHdrlase_I_dom"/>
</dbReference>
<dbReference type="HAMAP" id="MF_00223">
    <property type="entry name" value="FolE"/>
    <property type="match status" value="1"/>
</dbReference>
<proteinExistence type="inferred from homology"/>
<protein>
    <recommendedName>
        <fullName evidence="8">GTP cyclohydrolase 1</fullName>
        <ecNumber evidence="8">3.5.4.16</ecNumber>
    </recommendedName>
    <alternativeName>
        <fullName evidence="8">GTP cyclohydrolase I</fullName>
        <shortName evidence="8">GTP-CH-I</shortName>
    </alternativeName>
</protein>
<keyword evidence="6 8" id="KW-0378">Hydrolase</keyword>
<keyword evidence="7 8" id="KW-0342">GTP-binding</keyword>
<dbReference type="GO" id="GO:0003934">
    <property type="term" value="F:GTP cyclohydrolase I activity"/>
    <property type="evidence" value="ECO:0007669"/>
    <property type="project" value="UniProtKB-UniRule"/>
</dbReference>
<dbReference type="EC" id="3.5.4.16" evidence="8"/>
<keyword evidence="8" id="KW-0862">Zinc</keyword>
<comment type="pathway">
    <text evidence="2 8">Cofactor biosynthesis; 7,8-dihydroneopterin triphosphate biosynthesis; 7,8-dihydroneopterin triphosphate from GTP: step 1/1.</text>
</comment>
<evidence type="ECO:0000256" key="4">
    <source>
        <dbReference type="ARBA" id="ARBA00011857"/>
    </source>
</evidence>